<organism evidence="3 4">
    <name type="scientific">Streptomonospora algeriensis</name>
    <dbReference type="NCBI Taxonomy" id="995084"/>
    <lineage>
        <taxon>Bacteria</taxon>
        <taxon>Bacillati</taxon>
        <taxon>Actinomycetota</taxon>
        <taxon>Actinomycetes</taxon>
        <taxon>Streptosporangiales</taxon>
        <taxon>Nocardiopsidaceae</taxon>
        <taxon>Streptomonospora</taxon>
    </lineage>
</organism>
<keyword evidence="3" id="KW-0012">Acyltransferase</keyword>
<dbReference type="Proteomes" id="UP001596956">
    <property type="component" value="Unassembled WGS sequence"/>
</dbReference>
<dbReference type="InterPro" id="IPR016035">
    <property type="entry name" value="Acyl_Trfase/lysoPLipase"/>
</dbReference>
<dbReference type="InterPro" id="IPR050091">
    <property type="entry name" value="PKS_NRPS_Biosynth_Enz"/>
</dbReference>
<dbReference type="InterPro" id="IPR014043">
    <property type="entry name" value="Acyl_transferase_dom"/>
</dbReference>
<comment type="caution">
    <text evidence="3">The sequence shown here is derived from an EMBL/GenBank/DDBJ whole genome shotgun (WGS) entry which is preliminary data.</text>
</comment>
<feature type="non-terminal residue" evidence="3">
    <location>
        <position position="1"/>
    </location>
</feature>
<gene>
    <name evidence="3" type="ORF">ACFQZU_24275</name>
</gene>
<dbReference type="InterPro" id="IPR001227">
    <property type="entry name" value="Ac_transferase_dom_sf"/>
</dbReference>
<evidence type="ECO:0000313" key="3">
    <source>
        <dbReference type="EMBL" id="MFD0804414.1"/>
    </source>
</evidence>
<dbReference type="SMART" id="SM00827">
    <property type="entry name" value="PKS_AT"/>
    <property type="match status" value="1"/>
</dbReference>
<proteinExistence type="predicted"/>
<keyword evidence="1" id="KW-0808">Transferase</keyword>
<reference evidence="4" key="1">
    <citation type="journal article" date="2019" name="Int. J. Syst. Evol. Microbiol.">
        <title>The Global Catalogue of Microorganisms (GCM) 10K type strain sequencing project: providing services to taxonomists for standard genome sequencing and annotation.</title>
        <authorList>
            <consortium name="The Broad Institute Genomics Platform"/>
            <consortium name="The Broad Institute Genome Sequencing Center for Infectious Disease"/>
            <person name="Wu L."/>
            <person name="Ma J."/>
        </authorList>
    </citation>
    <scope>NUCLEOTIDE SEQUENCE [LARGE SCALE GENOMIC DNA]</scope>
    <source>
        <strain evidence="4">CCUG 63369</strain>
    </source>
</reference>
<feature type="non-terminal residue" evidence="3">
    <location>
        <position position="175"/>
    </location>
</feature>
<protein>
    <submittedName>
        <fullName evidence="3">Acyltransferase domain-containing protein</fullName>
    </submittedName>
</protein>
<dbReference type="Gene3D" id="3.40.366.10">
    <property type="entry name" value="Malonyl-Coenzyme A Acyl Carrier Protein, domain 2"/>
    <property type="match status" value="1"/>
</dbReference>
<dbReference type="PANTHER" id="PTHR43775">
    <property type="entry name" value="FATTY ACID SYNTHASE"/>
    <property type="match status" value="1"/>
</dbReference>
<feature type="domain" description="Malonyl-CoA:ACP transacylase (MAT)" evidence="2">
    <location>
        <begin position="74"/>
        <end position="175"/>
    </location>
</feature>
<dbReference type="Pfam" id="PF00698">
    <property type="entry name" value="Acyl_transf_1"/>
    <property type="match status" value="1"/>
</dbReference>
<evidence type="ECO:0000256" key="1">
    <source>
        <dbReference type="ARBA" id="ARBA00022679"/>
    </source>
</evidence>
<name>A0ABW3BN67_9ACTN</name>
<sequence length="175" mass="18382">RLADHAAREQDARPADIAWSLVRTRTTSFEHRAAATGADRGELLAGLEELATGSQGQGLVCGRALGDPERPVFVFPGQGAQWPGMARSLAESSPVFAAALDDCAAALEPLVDWPVPDVLRSGGDRPSEVDTDRVDVVQPALFAVMVALARVWRSYGVEPAAVIGHSQGEIAAACV</sequence>
<evidence type="ECO:0000313" key="4">
    <source>
        <dbReference type="Proteomes" id="UP001596956"/>
    </source>
</evidence>
<keyword evidence="4" id="KW-1185">Reference proteome</keyword>
<dbReference type="EMBL" id="JBHTHR010001644">
    <property type="protein sequence ID" value="MFD0804414.1"/>
    <property type="molecule type" value="Genomic_DNA"/>
</dbReference>
<dbReference type="PANTHER" id="PTHR43775:SF51">
    <property type="entry name" value="INACTIVE PHENOLPHTHIOCEROL SYNTHESIS POLYKETIDE SYNTHASE TYPE I PKS1-RELATED"/>
    <property type="match status" value="1"/>
</dbReference>
<evidence type="ECO:0000259" key="2">
    <source>
        <dbReference type="SMART" id="SM00827"/>
    </source>
</evidence>
<dbReference type="SUPFAM" id="SSF52151">
    <property type="entry name" value="FabD/lysophospholipase-like"/>
    <property type="match status" value="1"/>
</dbReference>
<accession>A0ABW3BN67</accession>
<dbReference type="GO" id="GO:0016746">
    <property type="term" value="F:acyltransferase activity"/>
    <property type="evidence" value="ECO:0007669"/>
    <property type="project" value="UniProtKB-KW"/>
</dbReference>